<keyword evidence="1" id="KW-0472">Membrane</keyword>
<sequence length="166" mass="18277">MTRHFFQTWMICALVSGFCSAMSLPIFMLAHEVAVSPYPFELQWFEWLIMPVFIVVGLAFFGLVAAIAGIIFTFPFALLGVGIMVAAENCAGRLGHWAFWCLTAIALGLIAEWMIPLPEILSFAIDRFEIIGAALTGALVGYASWRRIALFTTVHEHHPTSALSAP</sequence>
<comment type="caution">
    <text evidence="2">The sequence shown here is derived from an EMBL/GenBank/DDBJ whole genome shotgun (WGS) entry which is preliminary data.</text>
</comment>
<dbReference type="AlphaFoldDB" id="A0A7W6DIP1"/>
<dbReference type="RefSeq" id="WP_183955109.1">
    <property type="nucleotide sequence ID" value="NZ_JACIEB010000003.1"/>
</dbReference>
<dbReference type="EMBL" id="JACIEB010000003">
    <property type="protein sequence ID" value="MBB3982046.1"/>
    <property type="molecule type" value="Genomic_DNA"/>
</dbReference>
<protein>
    <submittedName>
        <fullName evidence="2">Uncharacterized protein</fullName>
    </submittedName>
</protein>
<keyword evidence="1" id="KW-1133">Transmembrane helix</keyword>
<feature type="transmembrane region" description="Helical" evidence="1">
    <location>
        <begin position="42"/>
        <end position="61"/>
    </location>
</feature>
<dbReference type="Proteomes" id="UP000552757">
    <property type="component" value="Unassembled WGS sequence"/>
</dbReference>
<accession>A0A7W6DIP1</accession>
<organism evidence="2 3">
    <name type="scientific">Sphingobium fontiphilum</name>
    <dbReference type="NCBI Taxonomy" id="944425"/>
    <lineage>
        <taxon>Bacteria</taxon>
        <taxon>Pseudomonadati</taxon>
        <taxon>Pseudomonadota</taxon>
        <taxon>Alphaproteobacteria</taxon>
        <taxon>Sphingomonadales</taxon>
        <taxon>Sphingomonadaceae</taxon>
        <taxon>Sphingobium</taxon>
    </lineage>
</organism>
<feature type="transmembrane region" description="Helical" evidence="1">
    <location>
        <begin position="6"/>
        <end position="30"/>
    </location>
</feature>
<reference evidence="2 3" key="1">
    <citation type="submission" date="2020-08" db="EMBL/GenBank/DDBJ databases">
        <title>Genomic Encyclopedia of Type Strains, Phase IV (KMG-IV): sequencing the most valuable type-strain genomes for metagenomic binning, comparative biology and taxonomic classification.</title>
        <authorList>
            <person name="Goeker M."/>
        </authorList>
    </citation>
    <scope>NUCLEOTIDE SEQUENCE [LARGE SCALE GENOMIC DNA]</scope>
    <source>
        <strain evidence="2 3">DSM 29348</strain>
    </source>
</reference>
<keyword evidence="1" id="KW-0812">Transmembrane</keyword>
<gene>
    <name evidence="2" type="ORF">GGR44_001705</name>
</gene>
<evidence type="ECO:0000313" key="2">
    <source>
        <dbReference type="EMBL" id="MBB3982046.1"/>
    </source>
</evidence>
<evidence type="ECO:0000256" key="1">
    <source>
        <dbReference type="SAM" id="Phobius"/>
    </source>
</evidence>
<keyword evidence="3" id="KW-1185">Reference proteome</keyword>
<proteinExistence type="predicted"/>
<name>A0A7W6DIP1_9SPHN</name>
<feature type="transmembrane region" description="Helical" evidence="1">
    <location>
        <begin position="94"/>
        <end position="115"/>
    </location>
</feature>
<feature type="transmembrane region" description="Helical" evidence="1">
    <location>
        <begin position="127"/>
        <end position="145"/>
    </location>
</feature>
<evidence type="ECO:0000313" key="3">
    <source>
        <dbReference type="Proteomes" id="UP000552757"/>
    </source>
</evidence>